<feature type="transmembrane region" description="Helical" evidence="5">
    <location>
        <begin position="140"/>
        <end position="159"/>
    </location>
</feature>
<reference evidence="6" key="2">
    <citation type="submission" date="2014-07" db="EMBL/GenBank/DDBJ databases">
        <authorList>
            <person name="Hull J."/>
        </authorList>
    </citation>
    <scope>NUCLEOTIDE SEQUENCE</scope>
</reference>
<feature type="transmembrane region" description="Helical" evidence="5">
    <location>
        <begin position="88"/>
        <end position="105"/>
    </location>
</feature>
<protein>
    <submittedName>
        <fullName evidence="6">Mitochondrial inner membrane protein COX18</fullName>
    </submittedName>
</protein>
<evidence type="ECO:0000256" key="4">
    <source>
        <dbReference type="ARBA" id="ARBA00023136"/>
    </source>
</evidence>
<gene>
    <name evidence="6" type="primary">COX18_0</name>
    <name evidence="6" type="ORF">CM83_8282</name>
</gene>
<feature type="transmembrane region" description="Helical" evidence="5">
    <location>
        <begin position="6"/>
        <end position="26"/>
    </location>
</feature>
<dbReference type="GO" id="GO:0032977">
    <property type="term" value="F:membrane insertase activity"/>
    <property type="evidence" value="ECO:0007669"/>
    <property type="project" value="InterPro"/>
</dbReference>
<dbReference type="PANTHER" id="PTHR12428:SF65">
    <property type="entry name" value="CYTOCHROME C OXIDASE ASSEMBLY PROTEIN COX18, MITOCHONDRIAL"/>
    <property type="match status" value="1"/>
</dbReference>
<reference evidence="6" key="1">
    <citation type="journal article" date="2014" name="PLoS ONE">
        <title>Transcriptome-Based Identification of ABC Transporters in the Western Tarnished Plant Bug Lygus hesperus.</title>
        <authorList>
            <person name="Hull J.J."/>
            <person name="Chaney K."/>
            <person name="Geib S.M."/>
            <person name="Fabrick J.A."/>
            <person name="Brent C.S."/>
            <person name="Walsh D."/>
            <person name="Lavine L.C."/>
        </authorList>
    </citation>
    <scope>NUCLEOTIDE SEQUENCE</scope>
</reference>
<keyword evidence="4 5" id="KW-0472">Membrane</keyword>
<evidence type="ECO:0000256" key="2">
    <source>
        <dbReference type="ARBA" id="ARBA00022692"/>
    </source>
</evidence>
<dbReference type="InterPro" id="IPR001708">
    <property type="entry name" value="YidC/ALB3/OXA1/COX18"/>
</dbReference>
<proteinExistence type="predicted"/>
<accession>A0A0A9WJ52</accession>
<evidence type="ECO:0000256" key="5">
    <source>
        <dbReference type="SAM" id="Phobius"/>
    </source>
</evidence>
<comment type="subcellular location">
    <subcellularLocation>
        <location evidence="1">Membrane</location>
        <topology evidence="1">Multi-pass membrane protein</topology>
    </subcellularLocation>
</comment>
<dbReference type="GO" id="GO:0032979">
    <property type="term" value="P:protein insertion into mitochondrial inner membrane from matrix"/>
    <property type="evidence" value="ECO:0007669"/>
    <property type="project" value="TreeGrafter"/>
</dbReference>
<evidence type="ECO:0000256" key="1">
    <source>
        <dbReference type="ARBA" id="ARBA00004141"/>
    </source>
</evidence>
<evidence type="ECO:0000313" key="6">
    <source>
        <dbReference type="EMBL" id="JAG06528.1"/>
    </source>
</evidence>
<name>A0A0A9WJ52_LYGHE</name>
<sequence length="234" mass="26294">MPWYISIAISALCLRLCILPFSFLQLQLVARVQSLRPIWQHIATMYLGSTNRYRGSIVRVIPKLEGLYICSTILLHYIRMYNIKVRRFCYPIFISIPLCVTFNAACRQLMYGESSSTIVETLSTEGPFWCPDLTQPDATLYLPLLAFVTTIINLHYIFIKYQVRTGSSDGGGTVSTPVQLQPSQALAWKLRTMQLLADLRTSLIPQFVQNIGTGTHVSKGNGTASTTTPRALPR</sequence>
<organism evidence="6">
    <name type="scientific">Lygus hesperus</name>
    <name type="common">Western plant bug</name>
    <dbReference type="NCBI Taxonomy" id="30085"/>
    <lineage>
        <taxon>Eukaryota</taxon>
        <taxon>Metazoa</taxon>
        <taxon>Ecdysozoa</taxon>
        <taxon>Arthropoda</taxon>
        <taxon>Hexapoda</taxon>
        <taxon>Insecta</taxon>
        <taxon>Pterygota</taxon>
        <taxon>Neoptera</taxon>
        <taxon>Paraneoptera</taxon>
        <taxon>Hemiptera</taxon>
        <taxon>Heteroptera</taxon>
        <taxon>Panheteroptera</taxon>
        <taxon>Cimicomorpha</taxon>
        <taxon>Miridae</taxon>
        <taxon>Mirini</taxon>
        <taxon>Lygus</taxon>
    </lineage>
</organism>
<dbReference type="PANTHER" id="PTHR12428">
    <property type="entry name" value="OXA1"/>
    <property type="match status" value="1"/>
</dbReference>
<dbReference type="EMBL" id="GBHO01037076">
    <property type="protein sequence ID" value="JAG06528.1"/>
    <property type="molecule type" value="Transcribed_RNA"/>
</dbReference>
<keyword evidence="3 5" id="KW-1133">Transmembrane helix</keyword>
<evidence type="ECO:0000256" key="3">
    <source>
        <dbReference type="ARBA" id="ARBA00022989"/>
    </source>
</evidence>
<dbReference type="GO" id="GO:0005743">
    <property type="term" value="C:mitochondrial inner membrane"/>
    <property type="evidence" value="ECO:0007669"/>
    <property type="project" value="TreeGrafter"/>
</dbReference>
<dbReference type="AlphaFoldDB" id="A0A0A9WJ52"/>
<keyword evidence="2 5" id="KW-0812">Transmembrane</keyword>